<accession>A0A0P9PPP0</accession>
<sequence length="93" mass="10682">MDQPRMPVTAIRIQQRTQNRAKPGGYESRARIRHALRDREGREEIPDWMMVGLSKPHLTGDGWGLLAIGEHGIAHMDSRERARNAVRARFMPL</sequence>
<evidence type="ECO:0000313" key="3">
    <source>
        <dbReference type="Proteomes" id="UP000267908"/>
    </source>
</evidence>
<evidence type="ECO:0000313" key="4">
    <source>
        <dbReference type="Proteomes" id="UP000269044"/>
    </source>
</evidence>
<dbReference type="EMBL" id="RBQG01000151">
    <property type="protein sequence ID" value="RMP13428.1"/>
    <property type="molecule type" value="Genomic_DNA"/>
</dbReference>
<reference evidence="3 4" key="1">
    <citation type="submission" date="2018-08" db="EMBL/GenBank/DDBJ databases">
        <title>Recombination of ecologically and evolutionarily significant loci maintains genetic cohesion in the Pseudomonas syringae species complex.</title>
        <authorList>
            <person name="Dillon M."/>
            <person name="Thakur S."/>
            <person name="Almeida R.N.D."/>
            <person name="Weir B.S."/>
            <person name="Guttman D.S."/>
        </authorList>
    </citation>
    <scope>NUCLEOTIDE SEQUENCE [LARGE SCALE GENOMIC DNA]</scope>
    <source>
        <strain evidence="2 4">ICMP 13052</strain>
        <strain evidence="1 3">ICMP 4330</strain>
    </source>
</reference>
<evidence type="ECO:0000313" key="1">
    <source>
        <dbReference type="EMBL" id="RMP13428.1"/>
    </source>
</evidence>
<protein>
    <submittedName>
        <fullName evidence="1">Uncharacterized protein</fullName>
    </submittedName>
</protein>
<dbReference type="Proteomes" id="UP000269044">
    <property type="component" value="Unassembled WGS sequence"/>
</dbReference>
<name>A0A0P9PPP0_9PSED</name>
<dbReference type="Proteomes" id="UP000267908">
    <property type="component" value="Unassembled WGS sequence"/>
</dbReference>
<gene>
    <name evidence="2" type="ORF">ALQ08_102034</name>
    <name evidence="1" type="ORF">ALQ28_101899</name>
</gene>
<proteinExistence type="predicted"/>
<organism evidence="1 3">
    <name type="scientific">Pseudomonas syringae pv. delphinii</name>
    <dbReference type="NCBI Taxonomy" id="192088"/>
    <lineage>
        <taxon>Bacteria</taxon>
        <taxon>Pseudomonadati</taxon>
        <taxon>Pseudomonadota</taxon>
        <taxon>Gammaproteobacteria</taxon>
        <taxon>Pseudomonadales</taxon>
        <taxon>Pseudomonadaceae</taxon>
        <taxon>Pseudomonas</taxon>
    </lineage>
</organism>
<dbReference type="AlphaFoldDB" id="A0A0P9PPP0"/>
<dbReference type="EMBL" id="RBRA01000370">
    <property type="protein sequence ID" value="RMQ16299.1"/>
    <property type="molecule type" value="Genomic_DNA"/>
</dbReference>
<comment type="caution">
    <text evidence="1">The sequence shown here is derived from an EMBL/GenBank/DDBJ whole genome shotgun (WGS) entry which is preliminary data.</text>
</comment>
<evidence type="ECO:0000313" key="2">
    <source>
        <dbReference type="EMBL" id="RMQ16299.1"/>
    </source>
</evidence>